<evidence type="ECO:0000313" key="6">
    <source>
        <dbReference type="EMBL" id="AKS30891.1"/>
    </source>
</evidence>
<dbReference type="Gene3D" id="3.40.190.10">
    <property type="entry name" value="Periplasmic binding protein-like II"/>
    <property type="match status" value="2"/>
</dbReference>
<dbReference type="RefSeq" id="WP_049743301.1">
    <property type="nucleotide sequence ID" value="NZ_CP012150.1"/>
</dbReference>
<dbReference type="Proteomes" id="UP000062255">
    <property type="component" value="Chromosome"/>
</dbReference>
<evidence type="ECO:0000256" key="1">
    <source>
        <dbReference type="ARBA" id="ARBA00004418"/>
    </source>
</evidence>
<dbReference type="GO" id="GO:0019808">
    <property type="term" value="F:polyamine binding"/>
    <property type="evidence" value="ECO:0007669"/>
    <property type="project" value="InterPro"/>
</dbReference>
<proteinExistence type="predicted"/>
<dbReference type="GO" id="GO:0015846">
    <property type="term" value="P:polyamine transport"/>
    <property type="evidence" value="ECO:0007669"/>
    <property type="project" value="InterPro"/>
</dbReference>
<keyword evidence="3" id="KW-0732">Signal</keyword>
<dbReference type="PRINTS" id="PR00909">
    <property type="entry name" value="SPERMDNBNDNG"/>
</dbReference>
<dbReference type="PATRIC" id="fig|134601.6.peg.476"/>
<evidence type="ECO:0000256" key="4">
    <source>
        <dbReference type="ARBA" id="ARBA00022764"/>
    </source>
</evidence>
<feature type="compositionally biased region" description="Low complexity" evidence="5">
    <location>
        <begin position="46"/>
        <end position="58"/>
    </location>
</feature>
<dbReference type="CDD" id="cd13590">
    <property type="entry name" value="PBP2_PotD_PotF_like"/>
    <property type="match status" value="1"/>
</dbReference>
<dbReference type="EMBL" id="CP012150">
    <property type="protein sequence ID" value="AKS30891.1"/>
    <property type="molecule type" value="Genomic_DNA"/>
</dbReference>
<dbReference type="InterPro" id="IPR006311">
    <property type="entry name" value="TAT_signal"/>
</dbReference>
<evidence type="ECO:0000256" key="5">
    <source>
        <dbReference type="SAM" id="MobiDB-lite"/>
    </source>
</evidence>
<dbReference type="STRING" id="134601.AFA91_02290"/>
<dbReference type="PANTHER" id="PTHR30222">
    <property type="entry name" value="SPERMIDINE/PUTRESCINE-BINDING PERIPLASMIC PROTEIN"/>
    <property type="match status" value="1"/>
</dbReference>
<dbReference type="PANTHER" id="PTHR30222:SF17">
    <property type="entry name" value="SPERMIDINE_PUTRESCINE-BINDING PERIPLASMIC PROTEIN"/>
    <property type="match status" value="1"/>
</dbReference>
<name>A0A0K0X0B9_MYCGD</name>
<organism evidence="6 7">
    <name type="scientific">Mycolicibacterium goodii</name>
    <name type="common">Mycobacterium goodii</name>
    <dbReference type="NCBI Taxonomy" id="134601"/>
    <lineage>
        <taxon>Bacteria</taxon>
        <taxon>Bacillati</taxon>
        <taxon>Actinomycetota</taxon>
        <taxon>Actinomycetes</taxon>
        <taxon>Mycobacteriales</taxon>
        <taxon>Mycobacteriaceae</taxon>
        <taxon>Mycolicibacterium</taxon>
    </lineage>
</organism>
<reference evidence="6 7" key="1">
    <citation type="submission" date="2015-07" db="EMBL/GenBank/DDBJ databases">
        <title>Complete genome sequence of Mycobacterium goodii X7B, a facultative thermophilic biodesulfurizing bacterium.</title>
        <authorList>
            <person name="Yu B."/>
            <person name="Li F."/>
            <person name="Xu P."/>
        </authorList>
    </citation>
    <scope>NUCLEOTIDE SEQUENCE [LARGE SCALE GENOMIC DNA]</scope>
    <source>
        <strain evidence="6 7">X7B</strain>
    </source>
</reference>
<evidence type="ECO:0000256" key="3">
    <source>
        <dbReference type="ARBA" id="ARBA00022729"/>
    </source>
</evidence>
<protein>
    <submittedName>
        <fullName evidence="6">ABC transporter substrate-binding protein</fullName>
    </submittedName>
</protein>
<dbReference type="AlphaFoldDB" id="A0A0K0X0B9"/>
<evidence type="ECO:0000256" key="2">
    <source>
        <dbReference type="ARBA" id="ARBA00022448"/>
    </source>
</evidence>
<gene>
    <name evidence="6" type="ORF">AFA91_02290</name>
</gene>
<dbReference type="InterPro" id="IPR001188">
    <property type="entry name" value="Sperm_putr-bd"/>
</dbReference>
<feature type="region of interest" description="Disordered" evidence="5">
    <location>
        <begin position="46"/>
        <end position="67"/>
    </location>
</feature>
<dbReference type="SUPFAM" id="SSF53850">
    <property type="entry name" value="Periplasmic binding protein-like II"/>
    <property type="match status" value="1"/>
</dbReference>
<evidence type="ECO:0000313" key="7">
    <source>
        <dbReference type="Proteomes" id="UP000062255"/>
    </source>
</evidence>
<dbReference type="OrthoDB" id="9769319at2"/>
<comment type="subcellular location">
    <subcellularLocation>
        <location evidence="1">Periplasm</location>
    </subcellularLocation>
</comment>
<accession>A0A0K0X0B9</accession>
<dbReference type="GO" id="GO:0042597">
    <property type="term" value="C:periplasmic space"/>
    <property type="evidence" value="ECO:0007669"/>
    <property type="project" value="UniProtKB-SubCell"/>
</dbReference>
<dbReference type="KEGG" id="mgo:AFA91_02290"/>
<sequence>MPGPTGNALPHGMPRSGPTRRQFLARAALLAASAPALGVLLDACSKGGPSSSGPSAPSLTIASPSSPVTWDIPPDNEPIADGLAPEKGATLQLYSYADYISPDAVRSFEDKYQTKVQVSTFNDTDEAITKIRGGNVDYDIYFPSYDQISRLVNGGLLKPLNHSYIPNIENVWSVFTNPWYDQQWRYTTPYTVYTTGIGWRTDQVPDDIGALANPYDALWDPKYRNKTAIIDDWHTAMAMVLLRNGITDVNTSSQTDLDMVGEQLRQMVAATSPKVTITMYNDMPAGQIGLAQMWSGDIIQALGYLPETTPPEVLRYWFPSDGKGLVDNDLMVILKSGKNPVLAHLFLNHMLDPVSAQQNFTQIGYQPPQKSINPDTLVADGFIPQNLTAAIVKPEYFDAGYRLLELDAANDAAWHNVWRGFKAGGS</sequence>
<dbReference type="InterPro" id="IPR006059">
    <property type="entry name" value="SBP"/>
</dbReference>
<keyword evidence="2" id="KW-0813">Transport</keyword>
<dbReference type="PROSITE" id="PS51318">
    <property type="entry name" value="TAT"/>
    <property type="match status" value="1"/>
</dbReference>
<dbReference type="Pfam" id="PF13416">
    <property type="entry name" value="SBP_bac_8"/>
    <property type="match status" value="1"/>
</dbReference>
<keyword evidence="4" id="KW-0574">Periplasm</keyword>